<evidence type="ECO:0000259" key="15">
    <source>
        <dbReference type="PROSITE" id="PS50975"/>
    </source>
</evidence>
<dbReference type="Pfam" id="PF13549">
    <property type="entry name" value="ATP-grasp_5"/>
    <property type="match status" value="1"/>
</dbReference>
<dbReference type="Pfam" id="PF18921">
    <property type="entry name" value="Cyanophycin_syn"/>
    <property type="match status" value="1"/>
</dbReference>
<name>A0ABS4KSH5_9CLOT</name>
<dbReference type="EC" id="6.3.2.30" evidence="5"/>
<evidence type="ECO:0000313" key="16">
    <source>
        <dbReference type="EMBL" id="MBP2032361.1"/>
    </source>
</evidence>
<dbReference type="InterPro" id="IPR044019">
    <property type="entry name" value="Cyanophycin_syn_N"/>
</dbReference>
<dbReference type="SUPFAM" id="SSF53623">
    <property type="entry name" value="MurD-like peptide ligases, catalytic domain"/>
    <property type="match status" value="1"/>
</dbReference>
<keyword evidence="17" id="KW-1185">Reference proteome</keyword>
<dbReference type="Gene3D" id="3.40.1190.10">
    <property type="entry name" value="Mur-like, catalytic domain"/>
    <property type="match status" value="1"/>
</dbReference>
<gene>
    <name evidence="16" type="ORF">J2Z42_001026</name>
</gene>
<keyword evidence="10 14" id="KW-0067">ATP-binding</keyword>
<dbReference type="PANTHER" id="PTHR23135:SF18">
    <property type="entry name" value="CYANOPHYCIN SYNTHETASE"/>
    <property type="match status" value="1"/>
</dbReference>
<evidence type="ECO:0000256" key="7">
    <source>
        <dbReference type="ARBA" id="ARBA00022036"/>
    </source>
</evidence>
<dbReference type="Gene3D" id="3.30.470.20">
    <property type="entry name" value="ATP-grasp fold, B domain"/>
    <property type="match status" value="2"/>
</dbReference>
<evidence type="ECO:0000256" key="6">
    <source>
        <dbReference type="ARBA" id="ARBA00013005"/>
    </source>
</evidence>
<dbReference type="Pfam" id="PF02875">
    <property type="entry name" value="Mur_ligase_C"/>
    <property type="match status" value="1"/>
</dbReference>
<dbReference type="NCBIfam" id="TIGR02068">
    <property type="entry name" value="cya_phycin_syn"/>
    <property type="match status" value="1"/>
</dbReference>
<dbReference type="SUPFAM" id="SSF53244">
    <property type="entry name" value="MurD-like peptide ligases, peptide-binding domain"/>
    <property type="match status" value="1"/>
</dbReference>
<dbReference type="InterPro" id="IPR011761">
    <property type="entry name" value="ATP-grasp"/>
</dbReference>
<dbReference type="PANTHER" id="PTHR23135">
    <property type="entry name" value="MUR LIGASE FAMILY MEMBER"/>
    <property type="match status" value="1"/>
</dbReference>
<keyword evidence="9 14" id="KW-0547">Nucleotide-binding</keyword>
<evidence type="ECO:0000256" key="10">
    <source>
        <dbReference type="ARBA" id="ARBA00022840"/>
    </source>
</evidence>
<comment type="subunit">
    <text evidence="4">Homodimer.</text>
</comment>
<dbReference type="SUPFAM" id="SSF56059">
    <property type="entry name" value="Glutathione synthetase ATP-binding domain-like"/>
    <property type="match status" value="1"/>
</dbReference>
<protein>
    <recommendedName>
        <fullName evidence="7">Cyanophycin synthetase</fullName>
        <ecNumber evidence="6">6.3.2.29</ecNumber>
        <ecNumber evidence="5">6.3.2.30</ecNumber>
    </recommendedName>
    <alternativeName>
        <fullName evidence="11">Cyanophycin synthase</fullName>
    </alternativeName>
</protein>
<evidence type="ECO:0000256" key="8">
    <source>
        <dbReference type="ARBA" id="ARBA00022598"/>
    </source>
</evidence>
<organism evidence="16 17">
    <name type="scientific">Clostridium algifaecis</name>
    <dbReference type="NCBI Taxonomy" id="1472040"/>
    <lineage>
        <taxon>Bacteria</taxon>
        <taxon>Bacillati</taxon>
        <taxon>Bacillota</taxon>
        <taxon>Clostridia</taxon>
        <taxon>Eubacteriales</taxon>
        <taxon>Clostridiaceae</taxon>
        <taxon>Clostridium</taxon>
    </lineage>
</organism>
<sequence length="876" mass="97492">MKIDDLRVFEGRNIYSHRKCIKMYVDLEGYSETPTKDIKNFNKKLLEIIPELNEHRCGIDEEHGFRKRLYEGTYIAHVCEHIIIAIQNMLGIDIAYGKSREIKEDKYYIVYEYNYKNTAIKAGKVAVDLINSFINQKNYDFAKAMGLLNDILIKEKIGPSTACIIKEAQKMGIPVTRIGDNSVFKLGYGKYGKTIEATISSNTRAVAVDIACDKLLTKEILKNQCLPVAPGELVKDIDDLCTKADEIGYPVVLKPRRGNQGRGVFVNLKNKNEVIEAYKLLSNNFSDIMIEKNISGKDYRICVVDGKVEAVSERIPPYVIGDGVSTIRQLIDNVNNDIMRGYGHEKPLTKIKIDKELEAYIGKENYNLNSVIKKNQKLILRENANLSTGGKAADCTDIICNENIDICERTAKAIGLDICGVDLCCEDISKPAFEKGAILEVNAAPGIRMHHYPSKGKIRNVAKAIIDELFKNSHKTIPVVSITGTNGKTTTTRLVAHILNKAGYKVGMTTTGGIYIDNKCIYTGDTTGYYSAKAVLNNSEVEAAVLETARGGIIKKGLAYDMADVGVITNITEDHLGIDGIENMKDLAYVKSLVGEAVKNDGYVVLNADDSVSMSIIDRMKSNIIMFSKDKYNTMLRRNIENGGFGIYVDDDVMYVEKGNNVLPVIRTSDIKVSIGGKLMYNVENAMAACAAAIGLNINYIDISEGLKGFYGNSFFNPGRFNVYEVNNAKVILDYGHNIASYKSVIKGIEKMDYKRLVGIIGVPGDRTDSSIEEIGKIAGRNFDYIYIKEDKDRRGRKPGDVANILKKGVLDTDFSVKKIKIILDEKQAFEDAISNLKSGDILIIFFEKLEPLQDLINKKISDEKIRKLENSEAII</sequence>
<dbReference type="PROSITE" id="PS01011">
    <property type="entry name" value="FOLYLPOLYGLU_SYNT_1"/>
    <property type="match status" value="1"/>
</dbReference>
<dbReference type="RefSeq" id="WP_209701453.1">
    <property type="nucleotide sequence ID" value="NZ_JAGGLM010000004.1"/>
</dbReference>
<evidence type="ECO:0000256" key="1">
    <source>
        <dbReference type="ARBA" id="ARBA00003184"/>
    </source>
</evidence>
<feature type="domain" description="ATP-grasp" evidence="15">
    <location>
        <begin position="218"/>
        <end position="470"/>
    </location>
</feature>
<dbReference type="InterPro" id="IPR013221">
    <property type="entry name" value="Mur_ligase_cen"/>
</dbReference>
<evidence type="ECO:0000256" key="4">
    <source>
        <dbReference type="ARBA" id="ARBA00011738"/>
    </source>
</evidence>
<evidence type="ECO:0000256" key="5">
    <source>
        <dbReference type="ARBA" id="ARBA00012968"/>
    </source>
</evidence>
<accession>A0ABS4KSH5</accession>
<dbReference type="InterPro" id="IPR036565">
    <property type="entry name" value="Mur-like_cat_sf"/>
</dbReference>
<dbReference type="NCBIfam" id="NF010623">
    <property type="entry name" value="PRK14016.1"/>
    <property type="match status" value="1"/>
</dbReference>
<dbReference type="Gene3D" id="3.90.190.20">
    <property type="entry name" value="Mur ligase, C-terminal domain"/>
    <property type="match status" value="1"/>
</dbReference>
<dbReference type="InterPro" id="IPR011810">
    <property type="entry name" value="Cya_phycin_syn"/>
</dbReference>
<evidence type="ECO:0000256" key="13">
    <source>
        <dbReference type="ARBA" id="ARBA00048425"/>
    </source>
</evidence>
<comment type="function">
    <text evidence="1">Catalyzes the ATP-dependent polymerization of arginine and aspartate to multi-L-arginyl-poly-L-aspartic acid (cyanophycin; a water-insoluble reserve polymer).</text>
</comment>
<evidence type="ECO:0000313" key="17">
    <source>
        <dbReference type="Proteomes" id="UP001519307"/>
    </source>
</evidence>
<dbReference type="InterPro" id="IPR036615">
    <property type="entry name" value="Mur_ligase_C_dom_sf"/>
</dbReference>
<dbReference type="InterPro" id="IPR018109">
    <property type="entry name" value="Folylpolyglutamate_synth_CS"/>
</dbReference>
<evidence type="ECO:0000256" key="3">
    <source>
        <dbReference type="ARBA" id="ARBA00009060"/>
    </source>
</evidence>
<evidence type="ECO:0000256" key="2">
    <source>
        <dbReference type="ARBA" id="ARBA00004752"/>
    </source>
</evidence>
<dbReference type="Pfam" id="PF08245">
    <property type="entry name" value="Mur_ligase_M"/>
    <property type="match status" value="1"/>
</dbReference>
<dbReference type="EC" id="6.3.2.29" evidence="6"/>
<dbReference type="Proteomes" id="UP001519307">
    <property type="component" value="Unassembled WGS sequence"/>
</dbReference>
<dbReference type="GO" id="GO:0071161">
    <property type="term" value="F:cyanophycin synthetase activity (L-arginine-adding)"/>
    <property type="evidence" value="ECO:0007669"/>
    <property type="project" value="UniProtKB-EC"/>
</dbReference>
<dbReference type="GO" id="GO:0071160">
    <property type="term" value="F:cyanophycin synthetase activity (L-aspartate-adding)"/>
    <property type="evidence" value="ECO:0007669"/>
    <property type="project" value="UniProtKB-EC"/>
</dbReference>
<evidence type="ECO:0000256" key="11">
    <source>
        <dbReference type="ARBA" id="ARBA00031353"/>
    </source>
</evidence>
<dbReference type="PROSITE" id="PS50975">
    <property type="entry name" value="ATP_GRASP"/>
    <property type="match status" value="1"/>
</dbReference>
<reference evidence="16 17" key="1">
    <citation type="submission" date="2021-03" db="EMBL/GenBank/DDBJ databases">
        <title>Genomic Encyclopedia of Type Strains, Phase IV (KMG-IV): sequencing the most valuable type-strain genomes for metagenomic binning, comparative biology and taxonomic classification.</title>
        <authorList>
            <person name="Goeker M."/>
        </authorList>
    </citation>
    <scope>NUCLEOTIDE SEQUENCE [LARGE SCALE GENOMIC DNA]</scope>
    <source>
        <strain evidence="16 17">DSM 28783</strain>
    </source>
</reference>
<keyword evidence="8 16" id="KW-0436">Ligase</keyword>
<comment type="caution">
    <text evidence="16">The sequence shown here is derived from an EMBL/GenBank/DDBJ whole genome shotgun (WGS) entry which is preliminary data.</text>
</comment>
<comment type="similarity">
    <text evidence="3">In the C-terminal section; belongs to the MurCDEF family.</text>
</comment>
<comment type="catalytic activity">
    <reaction evidence="13">
        <text>[L-4-(L-arginin-2-N-yl)aspartate](n) + L-aspartate + ATP = [L-4-(L-arginin-2-N-yl)aspartate](n)-L-aspartate + ADP + phosphate + H(+)</text>
        <dbReference type="Rhea" id="RHEA:13277"/>
        <dbReference type="Rhea" id="RHEA-COMP:13728"/>
        <dbReference type="Rhea" id="RHEA-COMP:13733"/>
        <dbReference type="ChEBI" id="CHEBI:15378"/>
        <dbReference type="ChEBI" id="CHEBI:29991"/>
        <dbReference type="ChEBI" id="CHEBI:30616"/>
        <dbReference type="ChEBI" id="CHEBI:43474"/>
        <dbReference type="ChEBI" id="CHEBI:137986"/>
        <dbReference type="ChEBI" id="CHEBI:137990"/>
        <dbReference type="ChEBI" id="CHEBI:456216"/>
        <dbReference type="EC" id="6.3.2.29"/>
    </reaction>
</comment>
<evidence type="ECO:0000256" key="14">
    <source>
        <dbReference type="PROSITE-ProRule" id="PRU00409"/>
    </source>
</evidence>
<comment type="catalytic activity">
    <reaction evidence="12">
        <text>[L-4-(L-arginin-2-N-yl)aspartate](n)-L-aspartate + L-arginine + ATP = [L-4-(L-arginin-2-N-yl)aspartate](n+1) + ADP + phosphate + H(+)</text>
        <dbReference type="Rhea" id="RHEA:23888"/>
        <dbReference type="Rhea" id="RHEA-COMP:13732"/>
        <dbReference type="Rhea" id="RHEA-COMP:13733"/>
        <dbReference type="ChEBI" id="CHEBI:15378"/>
        <dbReference type="ChEBI" id="CHEBI:30616"/>
        <dbReference type="ChEBI" id="CHEBI:32682"/>
        <dbReference type="ChEBI" id="CHEBI:43474"/>
        <dbReference type="ChEBI" id="CHEBI:137986"/>
        <dbReference type="ChEBI" id="CHEBI:137990"/>
        <dbReference type="ChEBI" id="CHEBI:456216"/>
        <dbReference type="EC" id="6.3.2.30"/>
    </reaction>
</comment>
<proteinExistence type="inferred from homology"/>
<dbReference type="InterPro" id="IPR004101">
    <property type="entry name" value="Mur_ligase_C"/>
</dbReference>
<comment type="pathway">
    <text evidence="2">Cell wall biogenesis; peptidoglycan biosynthesis.</text>
</comment>
<dbReference type="EMBL" id="JAGGLM010000004">
    <property type="protein sequence ID" value="MBP2032361.1"/>
    <property type="molecule type" value="Genomic_DNA"/>
</dbReference>
<evidence type="ECO:0000256" key="9">
    <source>
        <dbReference type="ARBA" id="ARBA00022741"/>
    </source>
</evidence>
<evidence type="ECO:0000256" key="12">
    <source>
        <dbReference type="ARBA" id="ARBA00048094"/>
    </source>
</evidence>